<evidence type="ECO:0000313" key="4">
    <source>
        <dbReference type="Proteomes" id="UP001627154"/>
    </source>
</evidence>
<feature type="region of interest" description="Disordered" evidence="1">
    <location>
        <begin position="80"/>
        <end position="136"/>
    </location>
</feature>
<name>A0ABD2WGV5_9HYME</name>
<feature type="compositionally biased region" description="Low complexity" evidence="1">
    <location>
        <begin position="93"/>
        <end position="136"/>
    </location>
</feature>
<feature type="chain" id="PRO_5044840861" evidence="2">
    <location>
        <begin position="19"/>
        <end position="250"/>
    </location>
</feature>
<dbReference type="Proteomes" id="UP001627154">
    <property type="component" value="Unassembled WGS sequence"/>
</dbReference>
<sequence>MLLKSTTFLLVGIALTTASPINFGNFLLSMQTQVQNIGKVKGSPITMNQPSDQTIQSAAYSASNPEAEANVVTEAKEIKTPTTEASKVSDAVTTSQAHTTETSTTTTEVPKVTEVSTTTQAPTTEKPKTTAAPTTTQATTIAVPSTTVAPKSTNEPTTVVPQITTTKKPVITLPIESIDLIHSLLKGIKTRLGKAYVKTYDEQKDSIRETIGSIKQTGKMGVESGMNLLKNGLEFFFIAPTFGKHLVNEG</sequence>
<protein>
    <submittedName>
        <fullName evidence="3">Uncharacterized protein</fullName>
    </submittedName>
</protein>
<gene>
    <name evidence="3" type="ORF">TKK_013725</name>
</gene>
<feature type="signal peptide" evidence="2">
    <location>
        <begin position="1"/>
        <end position="18"/>
    </location>
</feature>
<proteinExistence type="predicted"/>
<organism evidence="3 4">
    <name type="scientific">Trichogramma kaykai</name>
    <dbReference type="NCBI Taxonomy" id="54128"/>
    <lineage>
        <taxon>Eukaryota</taxon>
        <taxon>Metazoa</taxon>
        <taxon>Ecdysozoa</taxon>
        <taxon>Arthropoda</taxon>
        <taxon>Hexapoda</taxon>
        <taxon>Insecta</taxon>
        <taxon>Pterygota</taxon>
        <taxon>Neoptera</taxon>
        <taxon>Endopterygota</taxon>
        <taxon>Hymenoptera</taxon>
        <taxon>Apocrita</taxon>
        <taxon>Proctotrupomorpha</taxon>
        <taxon>Chalcidoidea</taxon>
        <taxon>Trichogrammatidae</taxon>
        <taxon>Trichogramma</taxon>
    </lineage>
</organism>
<evidence type="ECO:0000313" key="3">
    <source>
        <dbReference type="EMBL" id="KAL3391826.1"/>
    </source>
</evidence>
<keyword evidence="2" id="KW-0732">Signal</keyword>
<keyword evidence="4" id="KW-1185">Reference proteome</keyword>
<accession>A0ABD2WGV5</accession>
<evidence type="ECO:0000256" key="1">
    <source>
        <dbReference type="SAM" id="MobiDB-lite"/>
    </source>
</evidence>
<dbReference type="AlphaFoldDB" id="A0ABD2WGV5"/>
<reference evidence="3 4" key="1">
    <citation type="journal article" date="2024" name="bioRxiv">
        <title>A reference genome for Trichogramma kaykai: A tiny desert-dwelling parasitoid wasp with competing sex-ratio distorters.</title>
        <authorList>
            <person name="Culotta J."/>
            <person name="Lindsey A.R."/>
        </authorList>
    </citation>
    <scope>NUCLEOTIDE SEQUENCE [LARGE SCALE GENOMIC DNA]</scope>
    <source>
        <strain evidence="3 4">KSX58</strain>
    </source>
</reference>
<comment type="caution">
    <text evidence="3">The sequence shown here is derived from an EMBL/GenBank/DDBJ whole genome shotgun (WGS) entry which is preliminary data.</text>
</comment>
<dbReference type="EMBL" id="JBJJXI010000108">
    <property type="protein sequence ID" value="KAL3391826.1"/>
    <property type="molecule type" value="Genomic_DNA"/>
</dbReference>
<evidence type="ECO:0000256" key="2">
    <source>
        <dbReference type="SAM" id="SignalP"/>
    </source>
</evidence>